<dbReference type="AlphaFoldDB" id="A0A073CGU6"/>
<evidence type="ECO:0008006" key="3">
    <source>
        <dbReference type="Google" id="ProtNLM"/>
    </source>
</evidence>
<protein>
    <recommendedName>
        <fullName evidence="3">DUF3386 domain-containing protein</fullName>
    </recommendedName>
</protein>
<dbReference type="Proteomes" id="UP000027395">
    <property type="component" value="Chromosome"/>
</dbReference>
<dbReference type="eggNOG" id="ENOG502Z8H2">
    <property type="taxonomic scope" value="Bacteria"/>
</dbReference>
<evidence type="ECO:0000313" key="1">
    <source>
        <dbReference type="EMBL" id="KEI67539.1"/>
    </source>
</evidence>
<dbReference type="STRING" id="388467.A19Y_2650"/>
<dbReference type="Pfam" id="PF11866">
    <property type="entry name" value="DUF3386"/>
    <property type="match status" value="1"/>
</dbReference>
<name>A0A073CGU6_PLAA1</name>
<dbReference type="PATRIC" id="fig|388467.6.peg.2595"/>
<accession>A0A073CGU6</accession>
<organism evidence="1 2">
    <name type="scientific">Planktothrix agardhii (strain NIVA-CYA 126/8)</name>
    <dbReference type="NCBI Taxonomy" id="388467"/>
    <lineage>
        <taxon>Bacteria</taxon>
        <taxon>Bacillati</taxon>
        <taxon>Cyanobacteriota</taxon>
        <taxon>Cyanophyceae</taxon>
        <taxon>Oscillatoriophycideae</taxon>
        <taxon>Oscillatoriales</taxon>
        <taxon>Microcoleaceae</taxon>
        <taxon>Planktothrix</taxon>
    </lineage>
</organism>
<proteinExistence type="predicted"/>
<dbReference type="EMBL" id="CM002803">
    <property type="protein sequence ID" value="KEI67539.1"/>
    <property type="molecule type" value="Genomic_DNA"/>
</dbReference>
<reference evidence="1 2" key="1">
    <citation type="journal article" date="2014" name="Appl. Environ. Microbiol.">
        <title>Elucidation of insertion elements encoded on plasmids and in vitro construction of shuttle vectors from the toxic cyanobacterium Planktothrix.</title>
        <authorList>
            <person name="Christiansen G."/>
            <person name="Goesmann A."/>
            <person name="Kurmayer R."/>
        </authorList>
    </citation>
    <scope>NUCLEOTIDE SEQUENCE [LARGE SCALE GENOMIC DNA]</scope>
    <source>
        <strain evidence="1 2">NIVA-CYA 126/8</strain>
    </source>
</reference>
<keyword evidence="2" id="KW-1185">Reference proteome</keyword>
<sequence length="224" mass="25700">MLFIPSYFMTESKNALDLFRNAYENRYTWDSNFPGYQAEIELKQGDEVYTGQIQINPDLTVEVSQIADEEVKQSVYTQLRDVVTHRKRSSFEQAHGKNKFSLGEIDDTGALQILVEGDAMGSNYSVRGDQISRVSRVMGRMAFVINTHESLDTGKGYAAARYDAVFRNPQTQEIIKELEFEDTFEKFGNYYIMTHQVVHSKEADKVMITEFNYSQVKLLEPVAV</sequence>
<dbReference type="HOGENOM" id="CLU_091325_0_0_3"/>
<gene>
    <name evidence="1" type="ORF">A19Y_2650</name>
</gene>
<evidence type="ECO:0000313" key="2">
    <source>
        <dbReference type="Proteomes" id="UP000027395"/>
    </source>
</evidence>
<dbReference type="InterPro" id="IPR021809">
    <property type="entry name" value="DUF3386"/>
</dbReference>